<dbReference type="EMBL" id="BT065152">
    <property type="protein sequence ID" value="ACN31028.1"/>
    <property type="molecule type" value="mRNA"/>
</dbReference>
<sequence>MPPYDKHYLCLLACSCDMSLPEYYIRNSVGIMYVVCIISLSLYMLEIK</sequence>
<proteinExistence type="evidence at transcript level"/>
<organism evidence="2">
    <name type="scientific">Zea mays</name>
    <name type="common">Maize</name>
    <dbReference type="NCBI Taxonomy" id="4577"/>
    <lineage>
        <taxon>Eukaryota</taxon>
        <taxon>Viridiplantae</taxon>
        <taxon>Streptophyta</taxon>
        <taxon>Embryophyta</taxon>
        <taxon>Tracheophyta</taxon>
        <taxon>Spermatophyta</taxon>
        <taxon>Magnoliopsida</taxon>
        <taxon>Liliopsida</taxon>
        <taxon>Poales</taxon>
        <taxon>Poaceae</taxon>
        <taxon>PACMAD clade</taxon>
        <taxon>Panicoideae</taxon>
        <taxon>Andropogonodae</taxon>
        <taxon>Andropogoneae</taxon>
        <taxon>Tripsacinae</taxon>
        <taxon>Zea</taxon>
    </lineage>
</organism>
<keyword evidence="1" id="KW-1133">Transmembrane helix</keyword>
<dbReference type="AlphaFoldDB" id="C0PA33"/>
<keyword evidence="1" id="KW-0472">Membrane</keyword>
<name>C0PA33_MAIZE</name>
<protein>
    <submittedName>
        <fullName evidence="2">Uncharacterized protein</fullName>
    </submittedName>
</protein>
<feature type="transmembrane region" description="Helical" evidence="1">
    <location>
        <begin position="28"/>
        <end position="45"/>
    </location>
</feature>
<reference evidence="2" key="1">
    <citation type="journal article" date="2009" name="PLoS Genet.">
        <title>Sequencing, mapping, and analysis of 27,455 maize full-length cDNAs.</title>
        <authorList>
            <person name="Soderlund C."/>
            <person name="Descour A."/>
            <person name="Kudrna D."/>
            <person name="Bomhoff M."/>
            <person name="Boyd L."/>
            <person name="Currie J."/>
            <person name="Angelova A."/>
            <person name="Collura K."/>
            <person name="Wissotski M."/>
            <person name="Ashley E."/>
            <person name="Morrow D."/>
            <person name="Fernandes J."/>
            <person name="Walbot V."/>
            <person name="Yu Y."/>
        </authorList>
    </citation>
    <scope>NUCLEOTIDE SEQUENCE</scope>
    <source>
        <strain evidence="2">B73</strain>
    </source>
</reference>
<evidence type="ECO:0000313" key="2">
    <source>
        <dbReference type="EMBL" id="ACN31028.1"/>
    </source>
</evidence>
<accession>C0PA33</accession>
<keyword evidence="1" id="KW-0812">Transmembrane</keyword>
<evidence type="ECO:0000256" key="1">
    <source>
        <dbReference type="SAM" id="Phobius"/>
    </source>
</evidence>